<sequence length="509" mass="57140">MFSNRAQLLKRTPENGTDRETFLSLLVDEYLNSTLHDAKCQVLANLANFAYDPINYEYIRNVGVLDIFIHVIKNESNHQLLHFAVAGICNLSCDPLNTEYIITHSGLKPLLALLKVENINILADTITSLLYLDNNQIRTEINTAEVVQRIQNIQKFPYIVVSNKNYQKICKIHTTTFSNTAFKAGDKIRIQKTLTQKDLDAFSNLTSDHNYLHQNNGNKRPIVHGALLNGLVAGLIGTHLPGPGTVLVSQTMKFPNKCFVGEKLTISVELVDVRKILKVKFYCIVEEEKKVVFEVTEGKRKTKREDYVSVPSEEEANYDDDMEELEPCQCGVFLSQQVGVKNRRSKPRGPPSGDPVVTYDTDSPSLPCGTGGFKNCISRCLDVILKYLPRAGPVICGAVERDVHREKAFLFIKNCGGDWTPTSFSAGKEFCCTDGQHHNGGVVLRRRRWARQGVPYPLTRFWIMVSMKFPYQGLVHSHQVRYVARRAVRARGAGQAAGARARGRATRIA</sequence>
<dbReference type="InterPro" id="IPR042462">
    <property type="entry name" value="ARMC7"/>
</dbReference>
<dbReference type="PANTHER" id="PTHR46263">
    <property type="entry name" value="ARMADILLO REPEAT-CONTAINING PROTEIN 7"/>
    <property type="match status" value="1"/>
</dbReference>
<feature type="domain" description="MaoC-like" evidence="2">
    <location>
        <begin position="189"/>
        <end position="280"/>
    </location>
</feature>
<name>A0A9N8KXS3_CHRIL</name>
<proteinExistence type="predicted"/>
<gene>
    <name evidence="3" type="ORF">CINC_LOCUS9373</name>
</gene>
<dbReference type="Gene3D" id="1.25.10.10">
    <property type="entry name" value="Leucine-rich Repeat Variant"/>
    <property type="match status" value="1"/>
</dbReference>
<evidence type="ECO:0000256" key="1">
    <source>
        <dbReference type="PROSITE-ProRule" id="PRU00259"/>
    </source>
</evidence>
<evidence type="ECO:0000313" key="4">
    <source>
        <dbReference type="Proteomes" id="UP001154114"/>
    </source>
</evidence>
<dbReference type="InterPro" id="IPR011989">
    <property type="entry name" value="ARM-like"/>
</dbReference>
<dbReference type="PROSITE" id="PS50176">
    <property type="entry name" value="ARM_REPEAT"/>
    <property type="match status" value="1"/>
</dbReference>
<organism evidence="3 4">
    <name type="scientific">Chrysodeixis includens</name>
    <name type="common">Soybean looper</name>
    <name type="synonym">Pseudoplusia includens</name>
    <dbReference type="NCBI Taxonomy" id="689277"/>
    <lineage>
        <taxon>Eukaryota</taxon>
        <taxon>Metazoa</taxon>
        <taxon>Ecdysozoa</taxon>
        <taxon>Arthropoda</taxon>
        <taxon>Hexapoda</taxon>
        <taxon>Insecta</taxon>
        <taxon>Pterygota</taxon>
        <taxon>Neoptera</taxon>
        <taxon>Endopterygota</taxon>
        <taxon>Lepidoptera</taxon>
        <taxon>Glossata</taxon>
        <taxon>Ditrysia</taxon>
        <taxon>Noctuoidea</taxon>
        <taxon>Noctuidae</taxon>
        <taxon>Plusiinae</taxon>
        <taxon>Chrysodeixis</taxon>
    </lineage>
</organism>
<keyword evidence="4" id="KW-1185">Reference proteome</keyword>
<dbReference type="InterPro" id="IPR016024">
    <property type="entry name" value="ARM-type_fold"/>
</dbReference>
<dbReference type="SUPFAM" id="SSF54637">
    <property type="entry name" value="Thioesterase/thiol ester dehydrase-isomerase"/>
    <property type="match status" value="1"/>
</dbReference>
<dbReference type="Proteomes" id="UP001154114">
    <property type="component" value="Chromosome 3"/>
</dbReference>
<evidence type="ECO:0000259" key="2">
    <source>
        <dbReference type="Pfam" id="PF01575"/>
    </source>
</evidence>
<dbReference type="GO" id="GO:0018812">
    <property type="term" value="F:3-hydroxyacyl-CoA dehydratase activity"/>
    <property type="evidence" value="ECO:0007669"/>
    <property type="project" value="UniProtKB-ARBA"/>
</dbReference>
<evidence type="ECO:0000313" key="3">
    <source>
        <dbReference type="EMBL" id="CAD0195419.1"/>
    </source>
</evidence>
<dbReference type="CDD" id="cd03449">
    <property type="entry name" value="R_hydratase"/>
    <property type="match status" value="1"/>
</dbReference>
<dbReference type="SUPFAM" id="SSF48371">
    <property type="entry name" value="ARM repeat"/>
    <property type="match status" value="1"/>
</dbReference>
<dbReference type="EMBL" id="LR824006">
    <property type="protein sequence ID" value="CAD0195419.1"/>
    <property type="molecule type" value="Genomic_DNA"/>
</dbReference>
<feature type="repeat" description="ARM" evidence="1">
    <location>
        <begin position="63"/>
        <end position="106"/>
    </location>
</feature>
<dbReference type="InterPro" id="IPR000225">
    <property type="entry name" value="Armadillo"/>
</dbReference>
<protein>
    <recommendedName>
        <fullName evidence="2">MaoC-like domain-containing protein</fullName>
    </recommendedName>
</protein>
<reference evidence="3" key="1">
    <citation type="submission" date="2021-12" db="EMBL/GenBank/DDBJ databases">
        <authorList>
            <person name="King R."/>
        </authorList>
    </citation>
    <scope>NUCLEOTIDE SEQUENCE</scope>
</reference>
<dbReference type="InterPro" id="IPR029069">
    <property type="entry name" value="HotDog_dom_sf"/>
</dbReference>
<dbReference type="PANTHER" id="PTHR46263:SF1">
    <property type="entry name" value="ARMADILLO REPEAT-CONTAINING PROTEIN 7"/>
    <property type="match status" value="1"/>
</dbReference>
<dbReference type="Pfam" id="PF01575">
    <property type="entry name" value="MaoC_dehydratas"/>
    <property type="match status" value="1"/>
</dbReference>
<dbReference type="InterPro" id="IPR002539">
    <property type="entry name" value="MaoC-like_dom"/>
</dbReference>
<dbReference type="AlphaFoldDB" id="A0A9N8KXS3"/>
<dbReference type="OrthoDB" id="201709at2759"/>
<dbReference type="Gene3D" id="3.10.129.10">
    <property type="entry name" value="Hotdog Thioesterase"/>
    <property type="match status" value="1"/>
</dbReference>
<accession>A0A9N8KXS3</accession>